<name>A0AAD9SJS9_PHOAM</name>
<keyword evidence="3 6" id="KW-1133">Transmembrane helix</keyword>
<evidence type="ECO:0000313" key="8">
    <source>
        <dbReference type="Proteomes" id="UP001265746"/>
    </source>
</evidence>
<dbReference type="PANTHER" id="PTHR31465:SF7">
    <property type="entry name" value="SPHINGOID LONG-CHAIN BASE TRANSPORTER RSB1"/>
    <property type="match status" value="1"/>
</dbReference>
<sequence length="498" mass="54209">MAAPSGPLWLDVNQSPYSNNGNAVASIFFLAIIAASLTCCLAVSWKTQRFVPFSLVLSITCILEIVSYALRLQEWYIVSYTTNFGLSVIAPVFLTIGIHLCAAQVLHVLGTEHAVLSPNAHMRVFIWTDLLAGLLQAIGLGLTFSRAKQAGPWGITLPPEAGTGQDIMYAGLLLQTLSLAAALSLLAIAYVKAGKADRKYGYTTFHRDGPGYVPLTPRFKTFLVVLPLAGVCILVRCAYRSAAAWGGIGSPIARDQILWLVAEGVMLTEAIASLAAFHPAIWLDDGISSRAYGDDAEHDGARTSKLSKRLTVGTFATGMTDMEQHHGNVRDSRQDLAEVSQVIFSSALIAPSDASSDASHSRRGSAGEHGHEHFRDAAHLSGSPYDPHLPARRYSEDITAESRCLSPLEAEEEADRVSIIPEPPRKSSKRISRALEMARLQQQQRDLEEDDDNDRMEVASVVLPPRKPSKRETIHDGREDDLEDVALTSTYSQSLYSQ</sequence>
<feature type="region of interest" description="Disordered" evidence="5">
    <location>
        <begin position="353"/>
        <end position="372"/>
    </location>
</feature>
<keyword evidence="8" id="KW-1185">Reference proteome</keyword>
<feature type="transmembrane region" description="Helical" evidence="6">
    <location>
        <begin position="50"/>
        <end position="70"/>
    </location>
</feature>
<evidence type="ECO:0000256" key="2">
    <source>
        <dbReference type="ARBA" id="ARBA00022692"/>
    </source>
</evidence>
<evidence type="ECO:0000256" key="4">
    <source>
        <dbReference type="ARBA" id="ARBA00023136"/>
    </source>
</evidence>
<feature type="transmembrane region" description="Helical" evidence="6">
    <location>
        <begin position="23"/>
        <end position="43"/>
    </location>
</feature>
<accession>A0AAD9SJS9</accession>
<dbReference type="InterPro" id="IPR007568">
    <property type="entry name" value="RTA1"/>
</dbReference>
<comment type="subcellular location">
    <subcellularLocation>
        <location evidence="1">Membrane</location>
        <topology evidence="1">Multi-pass membrane protein</topology>
    </subcellularLocation>
</comment>
<feature type="transmembrane region" description="Helical" evidence="6">
    <location>
        <begin position="124"/>
        <end position="147"/>
    </location>
</feature>
<proteinExistence type="predicted"/>
<feature type="transmembrane region" description="Helical" evidence="6">
    <location>
        <begin position="167"/>
        <end position="191"/>
    </location>
</feature>
<evidence type="ECO:0008006" key="9">
    <source>
        <dbReference type="Google" id="ProtNLM"/>
    </source>
</evidence>
<reference evidence="7" key="1">
    <citation type="submission" date="2023-06" db="EMBL/GenBank/DDBJ databases">
        <authorList>
            <person name="Noh H."/>
        </authorList>
    </citation>
    <scope>NUCLEOTIDE SEQUENCE</scope>
    <source>
        <strain evidence="7">DUCC20226</strain>
    </source>
</reference>
<dbReference type="EMBL" id="JAUJFL010000002">
    <property type="protein sequence ID" value="KAK2611040.1"/>
    <property type="molecule type" value="Genomic_DNA"/>
</dbReference>
<organism evidence="7 8">
    <name type="scientific">Phomopsis amygdali</name>
    <name type="common">Fusicoccum amygdali</name>
    <dbReference type="NCBI Taxonomy" id="1214568"/>
    <lineage>
        <taxon>Eukaryota</taxon>
        <taxon>Fungi</taxon>
        <taxon>Dikarya</taxon>
        <taxon>Ascomycota</taxon>
        <taxon>Pezizomycotina</taxon>
        <taxon>Sordariomycetes</taxon>
        <taxon>Sordariomycetidae</taxon>
        <taxon>Diaporthales</taxon>
        <taxon>Diaporthaceae</taxon>
        <taxon>Diaporthe</taxon>
    </lineage>
</organism>
<evidence type="ECO:0000256" key="6">
    <source>
        <dbReference type="SAM" id="Phobius"/>
    </source>
</evidence>
<dbReference type="AlphaFoldDB" id="A0AAD9SJS9"/>
<protein>
    <recommendedName>
        <fullName evidence="9">Sphingoid long-chain base transporter RSB1</fullName>
    </recommendedName>
</protein>
<feature type="transmembrane region" description="Helical" evidence="6">
    <location>
        <begin position="82"/>
        <end position="103"/>
    </location>
</feature>
<dbReference type="Pfam" id="PF04479">
    <property type="entry name" value="RTA1"/>
    <property type="match status" value="1"/>
</dbReference>
<evidence type="ECO:0000313" key="7">
    <source>
        <dbReference type="EMBL" id="KAK2611040.1"/>
    </source>
</evidence>
<dbReference type="Proteomes" id="UP001265746">
    <property type="component" value="Unassembled WGS sequence"/>
</dbReference>
<keyword evidence="2 6" id="KW-0812">Transmembrane</keyword>
<dbReference type="PANTHER" id="PTHR31465">
    <property type="entry name" value="PROTEIN RTA1-RELATED"/>
    <property type="match status" value="1"/>
</dbReference>
<evidence type="ECO:0000256" key="3">
    <source>
        <dbReference type="ARBA" id="ARBA00022989"/>
    </source>
</evidence>
<dbReference type="GO" id="GO:0005886">
    <property type="term" value="C:plasma membrane"/>
    <property type="evidence" value="ECO:0007669"/>
    <property type="project" value="TreeGrafter"/>
</dbReference>
<dbReference type="GO" id="GO:0000324">
    <property type="term" value="C:fungal-type vacuole"/>
    <property type="evidence" value="ECO:0007669"/>
    <property type="project" value="TreeGrafter"/>
</dbReference>
<keyword evidence="4 6" id="KW-0472">Membrane</keyword>
<feature type="compositionally biased region" description="Polar residues" evidence="5">
    <location>
        <begin position="487"/>
        <end position="498"/>
    </location>
</feature>
<evidence type="ECO:0000256" key="1">
    <source>
        <dbReference type="ARBA" id="ARBA00004141"/>
    </source>
</evidence>
<comment type="caution">
    <text evidence="7">The sequence shown here is derived from an EMBL/GenBank/DDBJ whole genome shotgun (WGS) entry which is preliminary data.</text>
</comment>
<feature type="region of interest" description="Disordered" evidence="5">
    <location>
        <begin position="405"/>
        <end position="498"/>
    </location>
</feature>
<evidence type="ECO:0000256" key="5">
    <source>
        <dbReference type="SAM" id="MobiDB-lite"/>
    </source>
</evidence>
<gene>
    <name evidence="7" type="ORF">N8I77_004422</name>
</gene>